<comment type="cofactor">
    <cofactor evidence="1">
        <name>Zn(2+)</name>
        <dbReference type="ChEBI" id="CHEBI:29105"/>
    </cofactor>
</comment>
<comment type="caution">
    <text evidence="15">The sequence shown here is derived from an EMBL/GenBank/DDBJ whole genome shotgun (WGS) entry which is preliminary data.</text>
</comment>
<evidence type="ECO:0000259" key="14">
    <source>
        <dbReference type="Pfam" id="PF02163"/>
    </source>
</evidence>
<dbReference type="GO" id="GO:0005886">
    <property type="term" value="C:plasma membrane"/>
    <property type="evidence" value="ECO:0007669"/>
    <property type="project" value="UniProtKB-SubCell"/>
</dbReference>
<evidence type="ECO:0000256" key="3">
    <source>
        <dbReference type="ARBA" id="ARBA00007931"/>
    </source>
</evidence>
<dbReference type="Pfam" id="PF02163">
    <property type="entry name" value="Peptidase_M50"/>
    <property type="match status" value="1"/>
</dbReference>
<organism evidence="15 16">
    <name type="scientific">candidate division WWE3 bacterium RIFCSPHIGHO2_02_FULL_38_14</name>
    <dbReference type="NCBI Taxonomy" id="1802620"/>
    <lineage>
        <taxon>Bacteria</taxon>
        <taxon>Katanobacteria</taxon>
    </lineage>
</organism>
<feature type="domain" description="Peptidase M50" evidence="14">
    <location>
        <begin position="16"/>
        <end position="114"/>
    </location>
</feature>
<dbReference type="STRING" id="1802620.A3D91_03465"/>
<keyword evidence="7" id="KW-0479">Metal-binding</keyword>
<evidence type="ECO:0000256" key="4">
    <source>
        <dbReference type="ARBA" id="ARBA00022475"/>
    </source>
</evidence>
<dbReference type="Proteomes" id="UP000178127">
    <property type="component" value="Unassembled WGS sequence"/>
</dbReference>
<proteinExistence type="inferred from homology"/>
<evidence type="ECO:0000256" key="11">
    <source>
        <dbReference type="ARBA" id="ARBA00023049"/>
    </source>
</evidence>
<dbReference type="PANTHER" id="PTHR35864:SF1">
    <property type="entry name" value="ZINC METALLOPROTEASE YWHC-RELATED"/>
    <property type="match status" value="1"/>
</dbReference>
<evidence type="ECO:0000256" key="13">
    <source>
        <dbReference type="SAM" id="Phobius"/>
    </source>
</evidence>
<sequence>MLINALVESPILFIMLALSLIFSITIHEFAHAYVANKLGDPTAKALGRVTLNPLAHMDPIGTLLLIFVGFGWGKPVPFDVTFLKNPKRDSALIAFAGPLSNFILALIIALVLNVFNLPNVFGLNLIKPVLGYTAYFCFILGFFNLIPIYPLDGFRVVYGLLPKNLAFQWLQMERYGIYLLLILVISGKAGDLLRPLTSFAAKTLHL</sequence>
<dbReference type="AlphaFoldDB" id="A0A1F4VBP0"/>
<evidence type="ECO:0000256" key="7">
    <source>
        <dbReference type="ARBA" id="ARBA00022723"/>
    </source>
</evidence>
<accession>A0A1F4VBP0</accession>
<evidence type="ECO:0000256" key="1">
    <source>
        <dbReference type="ARBA" id="ARBA00001947"/>
    </source>
</evidence>
<dbReference type="InterPro" id="IPR044537">
    <property type="entry name" value="Rip2-like"/>
</dbReference>
<dbReference type="GO" id="GO:0008237">
    <property type="term" value="F:metallopeptidase activity"/>
    <property type="evidence" value="ECO:0007669"/>
    <property type="project" value="UniProtKB-KW"/>
</dbReference>
<dbReference type="GO" id="GO:0046872">
    <property type="term" value="F:metal ion binding"/>
    <property type="evidence" value="ECO:0007669"/>
    <property type="project" value="UniProtKB-KW"/>
</dbReference>
<dbReference type="InterPro" id="IPR008915">
    <property type="entry name" value="Peptidase_M50"/>
</dbReference>
<keyword evidence="4" id="KW-1003">Cell membrane</keyword>
<dbReference type="InterPro" id="IPR052348">
    <property type="entry name" value="Metallopeptidase_M50B"/>
</dbReference>
<evidence type="ECO:0000256" key="5">
    <source>
        <dbReference type="ARBA" id="ARBA00022670"/>
    </source>
</evidence>
<feature type="transmembrane region" description="Helical" evidence="13">
    <location>
        <begin position="92"/>
        <end position="117"/>
    </location>
</feature>
<evidence type="ECO:0000256" key="10">
    <source>
        <dbReference type="ARBA" id="ARBA00022989"/>
    </source>
</evidence>
<evidence type="ECO:0000313" key="15">
    <source>
        <dbReference type="EMBL" id="OGC54646.1"/>
    </source>
</evidence>
<name>A0A1F4VBP0_UNCKA</name>
<evidence type="ECO:0000256" key="8">
    <source>
        <dbReference type="ARBA" id="ARBA00022801"/>
    </source>
</evidence>
<dbReference type="EMBL" id="MEVD01000001">
    <property type="protein sequence ID" value="OGC54646.1"/>
    <property type="molecule type" value="Genomic_DNA"/>
</dbReference>
<evidence type="ECO:0000256" key="6">
    <source>
        <dbReference type="ARBA" id="ARBA00022692"/>
    </source>
</evidence>
<evidence type="ECO:0000256" key="9">
    <source>
        <dbReference type="ARBA" id="ARBA00022833"/>
    </source>
</evidence>
<reference evidence="15 16" key="1">
    <citation type="journal article" date="2016" name="Nat. Commun.">
        <title>Thousands of microbial genomes shed light on interconnected biogeochemical processes in an aquifer system.</title>
        <authorList>
            <person name="Anantharaman K."/>
            <person name="Brown C.T."/>
            <person name="Hug L.A."/>
            <person name="Sharon I."/>
            <person name="Castelle C.J."/>
            <person name="Probst A.J."/>
            <person name="Thomas B.C."/>
            <person name="Singh A."/>
            <person name="Wilkins M.J."/>
            <person name="Karaoz U."/>
            <person name="Brodie E.L."/>
            <person name="Williams K.H."/>
            <person name="Hubbard S.S."/>
            <person name="Banfield J.F."/>
        </authorList>
    </citation>
    <scope>NUCLEOTIDE SEQUENCE [LARGE SCALE GENOMIC DNA]</scope>
</reference>
<keyword evidence="8" id="KW-0378">Hydrolase</keyword>
<keyword evidence="9" id="KW-0862">Zinc</keyword>
<gene>
    <name evidence="15" type="ORF">A3D91_03465</name>
</gene>
<keyword evidence="10 13" id="KW-1133">Transmembrane helix</keyword>
<feature type="transmembrane region" description="Helical" evidence="13">
    <location>
        <begin position="129"/>
        <end position="149"/>
    </location>
</feature>
<keyword evidence="11" id="KW-0482">Metalloprotease</keyword>
<keyword evidence="5" id="KW-0645">Protease</keyword>
<evidence type="ECO:0000313" key="16">
    <source>
        <dbReference type="Proteomes" id="UP000178127"/>
    </source>
</evidence>
<comment type="subcellular location">
    <subcellularLocation>
        <location evidence="2">Cell membrane</location>
        <topology evidence="2">Multi-pass membrane protein</topology>
    </subcellularLocation>
</comment>
<evidence type="ECO:0000256" key="2">
    <source>
        <dbReference type="ARBA" id="ARBA00004651"/>
    </source>
</evidence>
<keyword evidence="6 13" id="KW-0812">Transmembrane</keyword>
<feature type="transmembrane region" description="Helical" evidence="13">
    <location>
        <begin position="175"/>
        <end position="193"/>
    </location>
</feature>
<keyword evidence="12 13" id="KW-0472">Membrane</keyword>
<dbReference type="GO" id="GO:0006508">
    <property type="term" value="P:proteolysis"/>
    <property type="evidence" value="ECO:0007669"/>
    <property type="project" value="UniProtKB-KW"/>
</dbReference>
<feature type="transmembrane region" description="Helical" evidence="13">
    <location>
        <begin position="12"/>
        <end position="34"/>
    </location>
</feature>
<evidence type="ECO:0000256" key="12">
    <source>
        <dbReference type="ARBA" id="ARBA00023136"/>
    </source>
</evidence>
<comment type="similarity">
    <text evidence="3">Belongs to the peptidase M50B family.</text>
</comment>
<dbReference type="CDD" id="cd06158">
    <property type="entry name" value="S2P-M50_like_1"/>
    <property type="match status" value="1"/>
</dbReference>
<feature type="transmembrane region" description="Helical" evidence="13">
    <location>
        <begin position="54"/>
        <end position="72"/>
    </location>
</feature>
<dbReference type="PANTHER" id="PTHR35864">
    <property type="entry name" value="ZINC METALLOPROTEASE MJ0611-RELATED"/>
    <property type="match status" value="1"/>
</dbReference>
<protein>
    <recommendedName>
        <fullName evidence="14">Peptidase M50 domain-containing protein</fullName>
    </recommendedName>
</protein>